<keyword evidence="4" id="KW-0067">ATP-binding</keyword>
<dbReference type="GO" id="GO:0140359">
    <property type="term" value="F:ABC-type transporter activity"/>
    <property type="evidence" value="ECO:0007669"/>
    <property type="project" value="UniProtKB-ARBA"/>
</dbReference>
<reference evidence="6 7" key="2">
    <citation type="journal article" date="2006" name="J. Microbiol. Methods">
        <title>Genomic flank-sequencing of plasposon insertion sites for rapid identification of functional genes.</title>
        <authorList>
            <person name="Leveau J.H."/>
            <person name="Gerards S."/>
            <person name="Fritsche K."/>
            <person name="Zondag G."/>
            <person name="van Veen J.A."/>
        </authorList>
    </citation>
    <scope>NUCLEOTIDE SEQUENCE [LARGE SCALE GENOMIC DNA]</scope>
    <source>
        <strain evidence="6 7">Ter331</strain>
    </source>
</reference>
<keyword evidence="7" id="KW-1185">Reference proteome</keyword>
<reference evidence="6 7" key="5">
    <citation type="journal article" date="2011" name="ISME J.">
        <title>Dual transcriptional profiling of a bacterial/fungal confrontation: Collimonas fungivorans versus Aspergillus niger.</title>
        <authorList>
            <person name="Mela F."/>
            <person name="Fritsche K."/>
            <person name="de Boer W."/>
            <person name="van Veen J.A."/>
            <person name="de Graaff L.H."/>
            <person name="van den Berg M."/>
            <person name="Leveau J.H."/>
        </authorList>
    </citation>
    <scope>NUCLEOTIDE SEQUENCE [LARGE SCALE GENOMIC DNA]</scope>
    <source>
        <strain evidence="6 7">Ter331</strain>
    </source>
</reference>
<dbReference type="Gene3D" id="2.40.50.100">
    <property type="match status" value="1"/>
</dbReference>
<dbReference type="InterPro" id="IPR050093">
    <property type="entry name" value="ABC_SmlMolc_Importer"/>
</dbReference>
<protein>
    <submittedName>
        <fullName evidence="6">ABC transporter</fullName>
    </submittedName>
</protein>
<dbReference type="HOGENOM" id="CLU_000604_1_1_4"/>
<evidence type="ECO:0000259" key="5">
    <source>
        <dbReference type="PROSITE" id="PS50893"/>
    </source>
</evidence>
<reference evidence="6 7" key="1">
    <citation type="journal article" date="2004" name="Environ. Microbiol.">
        <title>Phylogeny-function analysis of (meta)genomic libraries: screening for expression of ribosomal RNA genes by large-insert library fluorescent in situ hybridization (LIL-FISH).</title>
        <authorList>
            <person name="Leveau J.H."/>
            <person name="Gerards S."/>
            <person name="de Boer W."/>
            <person name="van Veen J.A."/>
        </authorList>
    </citation>
    <scope>NUCLEOTIDE SEQUENCE [LARGE SCALE GENOMIC DNA]</scope>
    <source>
        <strain evidence="6 7">Ter331</strain>
    </source>
</reference>
<evidence type="ECO:0000256" key="4">
    <source>
        <dbReference type="ARBA" id="ARBA00022840"/>
    </source>
</evidence>
<dbReference type="InterPro" id="IPR017871">
    <property type="entry name" value="ABC_transporter-like_CS"/>
</dbReference>
<dbReference type="GO" id="GO:0043190">
    <property type="term" value="C:ATP-binding cassette (ABC) transporter complex"/>
    <property type="evidence" value="ECO:0007669"/>
    <property type="project" value="InterPro"/>
</dbReference>
<dbReference type="Pfam" id="PF00005">
    <property type="entry name" value="ABC_tran"/>
    <property type="match status" value="1"/>
</dbReference>
<evidence type="ECO:0000256" key="3">
    <source>
        <dbReference type="ARBA" id="ARBA00022741"/>
    </source>
</evidence>
<dbReference type="SUPFAM" id="SSF52540">
    <property type="entry name" value="P-loop containing nucleoside triphosphate hydrolases"/>
    <property type="match status" value="1"/>
</dbReference>
<dbReference type="Gene3D" id="2.40.50.140">
    <property type="entry name" value="Nucleic acid-binding proteins"/>
    <property type="match status" value="1"/>
</dbReference>
<dbReference type="Gene3D" id="3.40.50.300">
    <property type="entry name" value="P-loop containing nucleotide triphosphate hydrolases"/>
    <property type="match status" value="1"/>
</dbReference>
<dbReference type="eggNOG" id="COG3842">
    <property type="taxonomic scope" value="Bacteria"/>
</dbReference>
<evidence type="ECO:0000256" key="2">
    <source>
        <dbReference type="ARBA" id="ARBA00022475"/>
    </source>
</evidence>
<reference evidence="6 7" key="4">
    <citation type="journal article" date="2010" name="Environ. Microbiol.">
        <title>The bacterial genus Collimonas: mycophagy, weathering and other adaptive solutions to life in oligotrophic soil environments.</title>
        <authorList>
            <person name="Leveau J.H."/>
            <person name="Uroz S."/>
            <person name="de Boer W."/>
        </authorList>
    </citation>
    <scope>NUCLEOTIDE SEQUENCE [LARGE SCALE GENOMIC DNA]</scope>
    <source>
        <strain evidence="6 7">Ter331</strain>
    </source>
</reference>
<dbReference type="GO" id="GO:0005524">
    <property type="term" value="F:ATP binding"/>
    <property type="evidence" value="ECO:0007669"/>
    <property type="project" value="UniProtKB-KW"/>
</dbReference>
<dbReference type="AlphaFoldDB" id="G0ADQ2"/>
<dbReference type="FunFam" id="3.40.50.300:FF:000042">
    <property type="entry name" value="Maltose/maltodextrin ABC transporter, ATP-binding protein"/>
    <property type="match status" value="1"/>
</dbReference>
<keyword evidence="3" id="KW-0547">Nucleotide-binding</keyword>
<reference evidence="7" key="6">
    <citation type="submission" date="2011-05" db="EMBL/GenBank/DDBJ databases">
        <title>Complete sequence of Collimonas fungivorans Ter331.</title>
        <authorList>
            <person name="Leveau J.H."/>
        </authorList>
    </citation>
    <scope>NUCLEOTIDE SEQUENCE [LARGE SCALE GENOMIC DNA]</scope>
    <source>
        <strain evidence="7">Ter331</strain>
    </source>
</reference>
<accession>G0ADQ2</accession>
<dbReference type="Proteomes" id="UP000008392">
    <property type="component" value="Chromosome"/>
</dbReference>
<keyword evidence="2" id="KW-0472">Membrane</keyword>
<gene>
    <name evidence="6" type="ordered locus">CFU_3770</name>
</gene>
<feature type="domain" description="ABC transporter" evidence="5">
    <location>
        <begin position="19"/>
        <end position="251"/>
    </location>
</feature>
<dbReference type="KEGG" id="cfu:CFU_3770"/>
<dbReference type="PROSITE" id="PS50893">
    <property type="entry name" value="ABC_TRANSPORTER_2"/>
    <property type="match status" value="1"/>
</dbReference>
<evidence type="ECO:0000256" key="1">
    <source>
        <dbReference type="ARBA" id="ARBA00022448"/>
    </source>
</evidence>
<dbReference type="EMBL" id="CP002745">
    <property type="protein sequence ID" value="AEK63594.1"/>
    <property type="molecule type" value="Genomic_DNA"/>
</dbReference>
<sequence>MGDACHTLKSPFMKNAVSIQLIQCGKTFANGAQALQPIELAIQPGETVVLLGPSGCGKTTTLRLIAGLEFPDAGGQVLFGGEDVTALPIEKRGVGMVFQNYALFPNMTVGENIAYGLKIRKMPAAQRQAKIEMLLEMVHLQGLSHRRIDQLSGGQKQRVALARALAVEPKVLLLDEPLTALDAKLRETLRADLNQLLRKLGITAIYVTHDQGEAMALGDRVVVMERGRIAQIGSPQDIYYRPASHFVADFIGTMNRVTGRVHDGYLRFAGGMLPFAATSPAPAATLMFRPEDVEVVADGVAGANMQGAVLSTFFLGDRTRLVIDIGAEQPVIVETGRRASWRAGEPIALRVAEHALLHFNHGAAA</sequence>
<name>G0ADQ2_COLFT</name>
<dbReference type="InterPro" id="IPR013611">
    <property type="entry name" value="Transp-assoc_OB_typ2"/>
</dbReference>
<keyword evidence="1" id="KW-0813">Transport</keyword>
<evidence type="ECO:0000313" key="6">
    <source>
        <dbReference type="EMBL" id="AEK63594.1"/>
    </source>
</evidence>
<dbReference type="Pfam" id="PF08402">
    <property type="entry name" value="TOBE_2"/>
    <property type="match status" value="1"/>
</dbReference>
<dbReference type="STRING" id="1005048.CFU_3770"/>
<dbReference type="InterPro" id="IPR003439">
    <property type="entry name" value="ABC_transporter-like_ATP-bd"/>
</dbReference>
<dbReference type="PANTHER" id="PTHR42781:SF4">
    <property type="entry name" value="SPERMIDINE_PUTRESCINE IMPORT ATP-BINDING PROTEIN POTA"/>
    <property type="match status" value="1"/>
</dbReference>
<keyword evidence="2" id="KW-1003">Cell membrane</keyword>
<evidence type="ECO:0000313" key="7">
    <source>
        <dbReference type="Proteomes" id="UP000008392"/>
    </source>
</evidence>
<dbReference type="PANTHER" id="PTHR42781">
    <property type="entry name" value="SPERMIDINE/PUTRESCINE IMPORT ATP-BINDING PROTEIN POTA"/>
    <property type="match status" value="1"/>
</dbReference>
<dbReference type="InterPro" id="IPR012340">
    <property type="entry name" value="NA-bd_OB-fold"/>
</dbReference>
<dbReference type="InterPro" id="IPR008995">
    <property type="entry name" value="Mo/tungstate-bd_C_term_dom"/>
</dbReference>
<dbReference type="InterPro" id="IPR003593">
    <property type="entry name" value="AAA+_ATPase"/>
</dbReference>
<dbReference type="SUPFAM" id="SSF50331">
    <property type="entry name" value="MOP-like"/>
    <property type="match status" value="1"/>
</dbReference>
<proteinExistence type="predicted"/>
<organism evidence="6 7">
    <name type="scientific">Collimonas fungivorans (strain Ter331)</name>
    <dbReference type="NCBI Taxonomy" id="1005048"/>
    <lineage>
        <taxon>Bacteria</taxon>
        <taxon>Pseudomonadati</taxon>
        <taxon>Pseudomonadota</taxon>
        <taxon>Betaproteobacteria</taxon>
        <taxon>Burkholderiales</taxon>
        <taxon>Oxalobacteraceae</taxon>
        <taxon>Collimonas</taxon>
    </lineage>
</organism>
<dbReference type="GO" id="GO:0016887">
    <property type="term" value="F:ATP hydrolysis activity"/>
    <property type="evidence" value="ECO:0007669"/>
    <property type="project" value="InterPro"/>
</dbReference>
<dbReference type="SMART" id="SM00382">
    <property type="entry name" value="AAA"/>
    <property type="match status" value="1"/>
</dbReference>
<reference evidence="6 7" key="3">
    <citation type="journal article" date="2008" name="FEMS Microbiol. Ecol.">
        <title>Identification and characterization of genes underlying chitinolysis in Collimonas fungivorans Ter331.</title>
        <authorList>
            <person name="Fritsche K."/>
            <person name="de Boer W."/>
            <person name="Gerards S."/>
            <person name="van den Berg M."/>
            <person name="van Veen J.A."/>
            <person name="Leveau J.H."/>
        </authorList>
    </citation>
    <scope>NUCLEOTIDE SEQUENCE [LARGE SCALE GENOMIC DNA]</scope>
    <source>
        <strain evidence="6 7">Ter331</strain>
    </source>
</reference>
<dbReference type="InterPro" id="IPR027417">
    <property type="entry name" value="P-loop_NTPase"/>
</dbReference>
<dbReference type="PROSITE" id="PS00211">
    <property type="entry name" value="ABC_TRANSPORTER_1"/>
    <property type="match status" value="1"/>
</dbReference>